<dbReference type="InterPro" id="IPR047589">
    <property type="entry name" value="DUF11_rpt"/>
</dbReference>
<keyword evidence="3" id="KW-1185">Reference proteome</keyword>
<dbReference type="RefSeq" id="WP_124997465.1">
    <property type="nucleotide sequence ID" value="NZ_BHYK01000002.1"/>
</dbReference>
<dbReference type="Proteomes" id="UP000287872">
    <property type="component" value="Unassembled WGS sequence"/>
</dbReference>
<sequence length="2692" mass="285990">MSLINRFSAIDKAIINATGNSLVICGDSSTIDDNTSDMITVAGTTTRNWASAGSSSNISILENSTILYAELIWYSTVKSDVPGSLDLRSIQDNPITFITPLGVNQISPQNTDSFTDASGNIDRFRSTDVTNIIKTSLGGIYTVSAVPTSIPATGLSSTRAGWTLTVIYRNDVFNPKKILFLSGIGPATNSTPLQTTITGFSTSSDESDLKGNIIFACANGQPLNGVEILKIGPSFANLTIEGNLVGVPNPNPGTAPNNPYNSFFPGQINVCNPLDPNVGLINISGTNGTVNHDGFVPTQVTGARNKWDLTNINFSNSLVTNQNQLAIQLSESGTIDGVMILEAGTSVNAVAPDITVDFNVFDPDDHTSNKVLVGEQLVYSAKIKNSGKIAADNFIFSTILDPSCSYIPNSLTVNGVEIPGANVTLGVNLGTIEPTGVANVLFSVRVNSLPLSKTINGFIDYQYSFVSGSGSPSTTNYGTSKIITINANTALLSVIKTASSQTSLVGGRINYTVDIKNIGTVLASKVIFQDVVSKYCSFVIGTVSIDGILNPTLDPSSGFTLPDMPVNGSINIMFSVDIISLPPSTVVNNETKVTFDFGNYANDFLITKTILSNILPIQIQFIDIVGKRCNSNDYPNIGDTVSYNLNLTNIGNIPATNVEVVEPPVYGQTFVTGTVKINGIPKPALNPFTGFVIDSILPMQSDDIEYDMLVNAINPNKVIENIAQIPFKYQVQPGSPEITSEKDSNKVITISNFVQINISETVDKPYATVGDILYYSVELTNAGNIDATNTIFLSTIQNGSTFIPNTVAINGVIQTGLNPNTGFSVGTICPNNTVVVTYQARVINVPTPNIIINYSELIYSYLPDPNGSSITTTATSNSVQTVINIMSFTFTKTVNKAYAVVGDFMTYSTFIVNTGNVALRNVKFGDELSFYLKFYPETVFINGINYPGYDVRTGFIVGDLNPGDTFRISFGVSVNAVPPAGFIPNTATMIYTYQLNSSTEVITDTKNSNEVKTIIVDGNLSVTKSVNKAYATIGDILNYSFNVSNIGNVTAINASLFDTIPVGASFMTGSVVINGMSKPTYDPGLGFPLGSLIAGQVISLSFNARVNFVPSPNSIINNGSVSFEYLFNPSAPAINKTITSNNVTTVINIATTTLTKEVDRAYGTIGDVLTYTLKATNTGTVDLYNVIFKDIIPVAATFNANSVVIDNVAQPGLNPNIGFSIVDIPTSGSRVITFKATVVSVPTPNTIINSGTLAYNYKINPSGTEFAGTITSNTVTTTINNVSVTNTKSVDKLYATVGDILTYTSVIVNNGNVNLTNTLFTDLIFPSITFQTGSVKINGQTQANLNPVTGFTLGTIIPAQSISVEFKVTVSNVPPDGFVTNYSSLAYQYSIDPLGTPIMGNINSNTVNTYINLGNLTITKAADRNFARRTDIVKYSFLITNTGNTILRNISFIDLIQADSSFNGGSVYVNGINQPTLNPDSGFLLSDIGVGQFTTIEFTVTVNSIPLSGKLLNTGTVTFSYYVDPLGPVTTKTITSNQTSVTVNDTIVSATKAVDKATAKIGDNLAYSFIIKNEGNTPAVSMLFEDVLNSNIFFNIGSVIINGTPTPLADPNLGFSLPDLAALGTNTVSFTAKVLTRPINNIVTNFANINYEYKIDPQQPFIPVAITTNTVITYIAAGEITVTKSVDKIYATVGDTINYTVNVKNTGSVNDTNMSFKDLVLGSTSFIAGSVSVNGVIQTSFDPNIGFALPDLIPTAVTTISFAIHVDSLPVSGKAINTAEVTFSYKLTPTDPTVTITTNSNSVTTFINLGKLVLTKTVDKAYATLQDILTYNISIQNVGSVTTSNIFFQDIIQAEALFNSGSVVINGVSSPTLNPNTGFNLPDIPPTIVTTISFTVTVKAVPPNSIIYNVATANYSYFVNPNNPIINASAKSNTVSTQINLGKLTVTKEVSLVYATINDTLTYTVIVTNSGNVPATSVNFRDVIPTGLTFVPNSVTINGVIQPGLDPFASFTLGTINAGDSVEIKFRAIVTSVETPSLIANTANVTFTYRINPSGPDIINETNSNTVTTQINLGQLTLTKSVDKAYATLNDILSYTVAIANTGNVDALNAVFIDSLQSDITFNLGSVTINGQSYPDYNPNIGFSLGTIHTLDNLIVSFSATVTKVPTQVTVLNNAVVTFNYKIDPNGQDYTKSTTSNTVLTYIRFGSLLATKTVDKAYATIGDNLNYAVVVTNTGNTGVKELFFIDTLSNGASFNAGSVIVNDIPQPTFDPIVGFTLPDLLSGNTATISFNAKVTLLPVPPIVTNYAFANGVYKIDPAGPNYQVSATSNTVSTEIKVGNVSIVKSVNKLYANVLDDLTYTNIITNTGNVTSSNVIFTDNLQKEISFIGGTVRINGVVSPLLDPTKGIPLNDLGPNQVVIVQFDVKINLLPVPPQIQNTSQAEFSYKIDPSGSIITKTNFSNTVTTNVVLGQLTASKLADKSVATIGDVLTFTISILNSGNDIASNVMFYDTPSIGAIFNPGSVVVNKVPEINFDPTVGFSLGDIGIGNVVTVVFTATVTSVPATGKVTNQATLTFKYVVDPKEPPYSKTIFSNTTTTSIAVGNLSVTKAVDKAYATIGEYLTYTIVITNIGNVDATNVIFLDPTPANAVFVLGSVTINGTAQPTYNPAAGFPLNTMKPGEIITVVYKVQVIK</sequence>
<dbReference type="InterPro" id="IPR051172">
    <property type="entry name" value="Chlamydia_OmcB"/>
</dbReference>
<evidence type="ECO:0000313" key="2">
    <source>
        <dbReference type="EMBL" id="GCD08726.1"/>
    </source>
</evidence>
<feature type="domain" description="DUF11" evidence="1">
    <location>
        <begin position="2475"/>
        <end position="2581"/>
    </location>
</feature>
<gene>
    <name evidence="2" type="ORF">Ctaglu_03490</name>
</gene>
<feature type="domain" description="DUF11" evidence="1">
    <location>
        <begin position="1944"/>
        <end position="2066"/>
    </location>
</feature>
<feature type="domain" description="DUF11" evidence="1">
    <location>
        <begin position="631"/>
        <end position="725"/>
    </location>
</feature>
<proteinExistence type="predicted"/>
<evidence type="ECO:0000259" key="1">
    <source>
        <dbReference type="Pfam" id="PF01345"/>
    </source>
</evidence>
<reference evidence="2 3" key="1">
    <citation type="submission" date="2018-11" db="EMBL/GenBank/DDBJ databases">
        <title>Genome sequencing and assembly of Clostridium tagluense strain A121.</title>
        <authorList>
            <person name="Murakami T."/>
            <person name="Segawa T."/>
            <person name="Shcherbakova V.A."/>
            <person name="Mori H."/>
            <person name="Yoshimura Y."/>
        </authorList>
    </citation>
    <scope>NUCLEOTIDE SEQUENCE [LARGE SCALE GENOMIC DNA]</scope>
    <source>
        <strain evidence="2 3">A121</strain>
    </source>
</reference>
<dbReference type="Pfam" id="PF01345">
    <property type="entry name" value="DUF11"/>
    <property type="match status" value="10"/>
</dbReference>
<feature type="domain" description="DUF11" evidence="1">
    <location>
        <begin position="1020"/>
        <end position="1122"/>
    </location>
</feature>
<dbReference type="SUPFAM" id="SSF49401">
    <property type="entry name" value="Bacterial adhesins"/>
    <property type="match status" value="1"/>
</dbReference>
<dbReference type="PANTHER" id="PTHR34819">
    <property type="entry name" value="LARGE CYSTEINE-RICH PERIPLASMIC PROTEIN OMCB"/>
    <property type="match status" value="1"/>
</dbReference>
<dbReference type="Gene3D" id="2.60.40.740">
    <property type="match status" value="3"/>
</dbReference>
<dbReference type="InterPro" id="IPR008966">
    <property type="entry name" value="Adhesion_dom_sf"/>
</dbReference>
<dbReference type="InterPro" id="IPR001434">
    <property type="entry name" value="OmcB-like_DUF11"/>
</dbReference>
<dbReference type="PANTHER" id="PTHR34819:SF3">
    <property type="entry name" value="CELL SURFACE PROTEIN"/>
    <property type="match status" value="1"/>
</dbReference>
<feature type="domain" description="DUF11" evidence="1">
    <location>
        <begin position="756"/>
        <end position="867"/>
    </location>
</feature>
<feature type="domain" description="DUF11" evidence="1">
    <location>
        <begin position="1680"/>
        <end position="1804"/>
    </location>
</feature>
<comment type="caution">
    <text evidence="2">The sequence shown here is derived from an EMBL/GenBank/DDBJ whole genome shotgun (WGS) entry which is preliminary data.</text>
</comment>
<feature type="domain" description="DUF11" evidence="1">
    <location>
        <begin position="2604"/>
        <end position="2690"/>
    </location>
</feature>
<dbReference type="OrthoDB" id="21834at2"/>
<dbReference type="NCBIfam" id="TIGR01451">
    <property type="entry name" value="B_ant_repeat"/>
    <property type="match status" value="18"/>
</dbReference>
<name>A0A401UGV0_9CLOT</name>
<feature type="domain" description="DUF11" evidence="1">
    <location>
        <begin position="1549"/>
        <end position="1657"/>
    </location>
</feature>
<protein>
    <recommendedName>
        <fullName evidence="1">DUF11 domain-containing protein</fullName>
    </recommendedName>
</protein>
<feature type="domain" description="DUF11" evidence="1">
    <location>
        <begin position="492"/>
        <end position="591"/>
    </location>
</feature>
<dbReference type="EMBL" id="BHYK01000002">
    <property type="protein sequence ID" value="GCD08726.1"/>
    <property type="molecule type" value="Genomic_DNA"/>
</dbReference>
<evidence type="ECO:0000313" key="3">
    <source>
        <dbReference type="Proteomes" id="UP000287872"/>
    </source>
</evidence>
<feature type="domain" description="DUF11" evidence="1">
    <location>
        <begin position="2211"/>
        <end position="2318"/>
    </location>
</feature>
<organism evidence="2 3">
    <name type="scientific">Clostridium tagluense</name>
    <dbReference type="NCBI Taxonomy" id="360422"/>
    <lineage>
        <taxon>Bacteria</taxon>
        <taxon>Bacillati</taxon>
        <taxon>Bacillota</taxon>
        <taxon>Clostridia</taxon>
        <taxon>Eubacteriales</taxon>
        <taxon>Clostridiaceae</taxon>
        <taxon>Clostridium</taxon>
    </lineage>
</organism>
<accession>A0A401UGV0</accession>